<dbReference type="KEGG" id="hprf:HLPR_07900"/>
<gene>
    <name evidence="9" type="ORF">HLPR_07900</name>
</gene>
<comment type="similarity">
    <text evidence="2">Belongs to the autoinducer-2 exporter (AI-2E) (TC 2.A.86) family.</text>
</comment>
<comment type="subcellular location">
    <subcellularLocation>
        <location evidence="1">Cell membrane</location>
        <topology evidence="1">Multi-pass membrane protein</topology>
    </subcellularLocation>
</comment>
<keyword evidence="5 8" id="KW-0812">Transmembrane</keyword>
<feature type="transmembrane region" description="Helical" evidence="8">
    <location>
        <begin position="234"/>
        <end position="259"/>
    </location>
</feature>
<dbReference type="PANTHER" id="PTHR21716">
    <property type="entry name" value="TRANSMEMBRANE PROTEIN"/>
    <property type="match status" value="1"/>
</dbReference>
<dbReference type="InterPro" id="IPR002549">
    <property type="entry name" value="AI-2E-like"/>
</dbReference>
<reference evidence="9 10" key="1">
    <citation type="submission" date="2023-08" db="EMBL/GenBank/DDBJ databases">
        <title>Helicovermis profunda gen. nov., sp. nov., a novel mesophilic, fermentative bacterium within the Bacillota from a deep-sea hydrothermal vent chimney.</title>
        <authorList>
            <person name="Miyazaki U."/>
            <person name="Mizutani D."/>
            <person name="Hashimoto Y."/>
            <person name="Tame A."/>
            <person name="Sawayama S."/>
            <person name="Miyazaki J."/>
            <person name="Takai K."/>
            <person name="Nakagawa S."/>
        </authorList>
    </citation>
    <scope>NUCLEOTIDE SEQUENCE [LARGE SCALE GENOMIC DNA]</scope>
    <source>
        <strain evidence="9 10">S502</strain>
    </source>
</reference>
<dbReference type="PANTHER" id="PTHR21716:SF53">
    <property type="entry name" value="PERMEASE PERM-RELATED"/>
    <property type="match status" value="1"/>
</dbReference>
<accession>A0AAU9EAZ5</accession>
<keyword evidence="7 8" id="KW-0472">Membrane</keyword>
<evidence type="ECO:0000313" key="10">
    <source>
        <dbReference type="Proteomes" id="UP001321786"/>
    </source>
</evidence>
<proteinExistence type="inferred from homology"/>
<feature type="transmembrane region" description="Helical" evidence="8">
    <location>
        <begin position="35"/>
        <end position="56"/>
    </location>
</feature>
<evidence type="ECO:0000256" key="4">
    <source>
        <dbReference type="ARBA" id="ARBA00022475"/>
    </source>
</evidence>
<sequence>MKKVMNIPYIRLLPMVVISILAFKIINQMGDVSRYINAFINILVPFFWAFAIAFIAHPLMSKIEKKFKVSRNISLIIVYTILFSLLIMVILFVLPSIVKSIKDIMENIPMYVSSIENFLKTNSIDVSQFKTFDAFKNFDYKNIDNTLKNLEKYFNVLSGVLTSVINVTSSIFKLLIGVIISIYLLKDREKFKLSFKKTIYAFLKKDFAEKIIQLGRESRDIFSSFFMGKLLDSLIIGTIAFVGFLIMGAPYATLLGLIIGITNMIPYFGPFIGAVPVVLLVIFQSPITALYAAIFILILQQFDGYILGPKILGDSVGVTPFWIILAIIIGGGLFGVLGMFLGVPTFAVLRVHYLKYIDKTLEYKGIKEIK</sequence>
<evidence type="ECO:0000256" key="7">
    <source>
        <dbReference type="ARBA" id="ARBA00023136"/>
    </source>
</evidence>
<dbReference type="GO" id="GO:0055085">
    <property type="term" value="P:transmembrane transport"/>
    <property type="evidence" value="ECO:0007669"/>
    <property type="project" value="TreeGrafter"/>
</dbReference>
<keyword evidence="3" id="KW-0813">Transport</keyword>
<feature type="transmembrane region" description="Helical" evidence="8">
    <location>
        <begin position="76"/>
        <end position="98"/>
    </location>
</feature>
<feature type="transmembrane region" description="Helical" evidence="8">
    <location>
        <begin position="12"/>
        <end position="29"/>
    </location>
</feature>
<dbReference type="RefSeq" id="WP_338536778.1">
    <property type="nucleotide sequence ID" value="NZ_AP028654.1"/>
</dbReference>
<evidence type="ECO:0000256" key="5">
    <source>
        <dbReference type="ARBA" id="ARBA00022692"/>
    </source>
</evidence>
<evidence type="ECO:0000256" key="6">
    <source>
        <dbReference type="ARBA" id="ARBA00022989"/>
    </source>
</evidence>
<dbReference type="GO" id="GO:0005886">
    <property type="term" value="C:plasma membrane"/>
    <property type="evidence" value="ECO:0007669"/>
    <property type="project" value="UniProtKB-SubCell"/>
</dbReference>
<keyword evidence="4" id="KW-1003">Cell membrane</keyword>
<evidence type="ECO:0000256" key="8">
    <source>
        <dbReference type="SAM" id="Phobius"/>
    </source>
</evidence>
<feature type="transmembrane region" description="Helical" evidence="8">
    <location>
        <begin position="290"/>
        <end position="308"/>
    </location>
</feature>
<evidence type="ECO:0000256" key="1">
    <source>
        <dbReference type="ARBA" id="ARBA00004651"/>
    </source>
</evidence>
<feature type="transmembrane region" description="Helical" evidence="8">
    <location>
        <begin position="320"/>
        <end position="349"/>
    </location>
</feature>
<dbReference type="Pfam" id="PF01594">
    <property type="entry name" value="AI-2E_transport"/>
    <property type="match status" value="1"/>
</dbReference>
<keyword evidence="10" id="KW-1185">Reference proteome</keyword>
<name>A0AAU9EAZ5_9FIRM</name>
<feature type="transmembrane region" description="Helical" evidence="8">
    <location>
        <begin position="160"/>
        <end position="185"/>
    </location>
</feature>
<dbReference type="AlphaFoldDB" id="A0AAU9EAZ5"/>
<protein>
    <submittedName>
        <fullName evidence="9">AI-2E family transporter</fullName>
    </submittedName>
</protein>
<evidence type="ECO:0000313" key="9">
    <source>
        <dbReference type="EMBL" id="BEP28459.1"/>
    </source>
</evidence>
<evidence type="ECO:0000256" key="3">
    <source>
        <dbReference type="ARBA" id="ARBA00022448"/>
    </source>
</evidence>
<dbReference type="Proteomes" id="UP001321786">
    <property type="component" value="Chromosome"/>
</dbReference>
<dbReference type="EMBL" id="AP028654">
    <property type="protein sequence ID" value="BEP28459.1"/>
    <property type="molecule type" value="Genomic_DNA"/>
</dbReference>
<evidence type="ECO:0000256" key="2">
    <source>
        <dbReference type="ARBA" id="ARBA00009773"/>
    </source>
</evidence>
<keyword evidence="6 8" id="KW-1133">Transmembrane helix</keyword>
<organism evidence="9 10">
    <name type="scientific">Helicovermis profundi</name>
    <dbReference type="NCBI Taxonomy" id="3065157"/>
    <lineage>
        <taxon>Bacteria</taxon>
        <taxon>Bacillati</taxon>
        <taxon>Bacillota</taxon>
        <taxon>Clostridia</taxon>
        <taxon>Helicovermis</taxon>
    </lineage>
</organism>